<reference evidence="2 3" key="1">
    <citation type="submission" date="2021-06" db="EMBL/GenBank/DDBJ databases">
        <authorList>
            <person name="Palmer J.M."/>
        </authorList>
    </citation>
    <scope>NUCLEOTIDE SEQUENCE [LARGE SCALE GENOMIC DNA]</scope>
    <source>
        <strain evidence="3">if_2019</strain>
        <tissue evidence="2">Muscle</tissue>
    </source>
</reference>
<evidence type="ECO:0000313" key="2">
    <source>
        <dbReference type="EMBL" id="MEQ2236734.1"/>
    </source>
</evidence>
<evidence type="ECO:0000256" key="1">
    <source>
        <dbReference type="SAM" id="MobiDB-lite"/>
    </source>
</evidence>
<evidence type="ECO:0000313" key="3">
    <source>
        <dbReference type="Proteomes" id="UP001482620"/>
    </source>
</evidence>
<dbReference type="Proteomes" id="UP001482620">
    <property type="component" value="Unassembled WGS sequence"/>
</dbReference>
<keyword evidence="3" id="KW-1185">Reference proteome</keyword>
<organism evidence="2 3">
    <name type="scientific">Ilyodon furcidens</name>
    <name type="common">goldbreast splitfin</name>
    <dbReference type="NCBI Taxonomy" id="33524"/>
    <lineage>
        <taxon>Eukaryota</taxon>
        <taxon>Metazoa</taxon>
        <taxon>Chordata</taxon>
        <taxon>Craniata</taxon>
        <taxon>Vertebrata</taxon>
        <taxon>Euteleostomi</taxon>
        <taxon>Actinopterygii</taxon>
        <taxon>Neopterygii</taxon>
        <taxon>Teleostei</taxon>
        <taxon>Neoteleostei</taxon>
        <taxon>Acanthomorphata</taxon>
        <taxon>Ovalentaria</taxon>
        <taxon>Atherinomorphae</taxon>
        <taxon>Cyprinodontiformes</taxon>
        <taxon>Goodeidae</taxon>
        <taxon>Ilyodon</taxon>
    </lineage>
</organism>
<sequence length="83" mass="9444">MALSSALKHSEEMTRRRAGGWFTGKDKNQKSKVKPISQLSKSETRRLKKVKILRSPGLGKHQEPQILPSEQLIHALLCSFMFL</sequence>
<comment type="caution">
    <text evidence="2">The sequence shown here is derived from an EMBL/GenBank/DDBJ whole genome shotgun (WGS) entry which is preliminary data.</text>
</comment>
<protein>
    <submittedName>
        <fullName evidence="2">Uncharacterized protein</fullName>
    </submittedName>
</protein>
<name>A0ABV0TUY7_9TELE</name>
<proteinExistence type="predicted"/>
<gene>
    <name evidence="2" type="ORF">ILYODFUR_015757</name>
</gene>
<dbReference type="EMBL" id="JAHRIQ010047739">
    <property type="protein sequence ID" value="MEQ2236734.1"/>
    <property type="molecule type" value="Genomic_DNA"/>
</dbReference>
<accession>A0ABV0TUY7</accession>
<feature type="region of interest" description="Disordered" evidence="1">
    <location>
        <begin position="1"/>
        <end position="42"/>
    </location>
</feature>